<feature type="region of interest" description="Disordered" evidence="1">
    <location>
        <begin position="200"/>
        <end position="246"/>
    </location>
</feature>
<reference evidence="2" key="1">
    <citation type="submission" date="2020-05" db="EMBL/GenBank/DDBJ databases">
        <authorList>
            <person name="Chiriac C."/>
            <person name="Salcher M."/>
            <person name="Ghai R."/>
            <person name="Kavagutti S V."/>
        </authorList>
    </citation>
    <scope>NUCLEOTIDE SEQUENCE</scope>
</reference>
<feature type="compositionally biased region" description="Low complexity" evidence="1">
    <location>
        <begin position="216"/>
        <end position="231"/>
    </location>
</feature>
<organism evidence="2">
    <name type="scientific">freshwater metagenome</name>
    <dbReference type="NCBI Taxonomy" id="449393"/>
    <lineage>
        <taxon>unclassified sequences</taxon>
        <taxon>metagenomes</taxon>
        <taxon>ecological metagenomes</taxon>
    </lineage>
</organism>
<evidence type="ECO:0000313" key="2">
    <source>
        <dbReference type="EMBL" id="CAB4768435.1"/>
    </source>
</evidence>
<gene>
    <name evidence="2" type="ORF">UFOPK2761_03242</name>
</gene>
<proteinExistence type="predicted"/>
<sequence length="380" mass="40200">MLVQQTWGSGDAAGTDERITALLPQAPFDVRVAVVGTPEDAQSGTDASRYLASALARRIGEPGLYVVVADGAPVAIRAVDTPWDETLLSLQRYQDLDAVEAASGEDVLSPGVQAEVVVRTAVEATPTSEGESATSTSLSPGTVRDLAEREAQLQPFELPDYDDRPDPWGAGARWAAGTTVGAGLLVLLLQSLAGWPGWRRRTSTAGPARPAPPDPATARAEAESSLAALSRQLPSSTGHPRHEQAARARDAADLLLASDDAVDLVGALVLARAGQRVLRRRPGAPLAACFFDPRHPGPHQQVEERYGDADLTLTACRICARDVAAGLEPDALLEPGRGVVPRSRPYYEGDSVWARTGFGTLSPDLDTFAGDVLADLDRRR</sequence>
<dbReference type="EMBL" id="CAEZYQ010000041">
    <property type="protein sequence ID" value="CAB4768435.1"/>
    <property type="molecule type" value="Genomic_DNA"/>
</dbReference>
<evidence type="ECO:0000256" key="1">
    <source>
        <dbReference type="SAM" id="MobiDB-lite"/>
    </source>
</evidence>
<protein>
    <submittedName>
        <fullName evidence="2">Unannotated protein</fullName>
    </submittedName>
</protein>
<feature type="region of interest" description="Disordered" evidence="1">
    <location>
        <begin position="123"/>
        <end position="143"/>
    </location>
</feature>
<feature type="compositionally biased region" description="Polar residues" evidence="1">
    <location>
        <begin position="128"/>
        <end position="140"/>
    </location>
</feature>
<dbReference type="AlphaFoldDB" id="A0A6J6VC55"/>
<accession>A0A6J6VC55</accession>
<name>A0A6J6VC55_9ZZZZ</name>